<evidence type="ECO:0000313" key="2">
    <source>
        <dbReference type="Proteomes" id="UP000244898"/>
    </source>
</evidence>
<dbReference type="SUPFAM" id="SSF53850">
    <property type="entry name" value="Periplasmic binding protein-like II"/>
    <property type="match status" value="1"/>
</dbReference>
<dbReference type="AlphaFoldDB" id="A0A2R8C555"/>
<accession>A0A2R8C555</accession>
<organism evidence="1 2">
    <name type="scientific">Falsiruegeria mediterranea M17</name>
    <dbReference type="NCBI Taxonomy" id="1200281"/>
    <lineage>
        <taxon>Bacteria</taxon>
        <taxon>Pseudomonadati</taxon>
        <taxon>Pseudomonadota</taxon>
        <taxon>Alphaproteobacteria</taxon>
        <taxon>Rhodobacterales</taxon>
        <taxon>Roseobacteraceae</taxon>
        <taxon>Falsiruegeria</taxon>
    </lineage>
</organism>
<dbReference type="PANTHER" id="PTHR35841:SF1">
    <property type="entry name" value="PHOSPHONATES-BINDING PERIPLASMIC PROTEIN"/>
    <property type="match status" value="1"/>
</dbReference>
<dbReference type="EMBL" id="ONZG01000002">
    <property type="protein sequence ID" value="SPJ27522.1"/>
    <property type="molecule type" value="Genomic_DNA"/>
</dbReference>
<sequence>MTAMLGMYDMPALQDANDTFWAAIRAHLGDGPETLDRNRDFWDIWHDPSMVFSQTCGMPYRTKLHGTVTLIGTPDYGLPDCPPGYYYSTFVARSDDPRPLDELVTGTFAYNEPLSQSGWAAPTTHLHSLGLTVDTLLQSGGHALSAQAVADERADLAALDALTWVLLTEHQPDLAGKLRVVTSTDPTPTLPYVTAQSRDPAPIAAAVRAAIAAMDEDTRQLLHIRGLIDIPAEVYLAVPTPPSPD</sequence>
<name>A0A2R8C555_9RHOB</name>
<evidence type="ECO:0000313" key="1">
    <source>
        <dbReference type="EMBL" id="SPJ27522.1"/>
    </source>
</evidence>
<dbReference type="OrthoDB" id="7353682at2"/>
<keyword evidence="2" id="KW-1185">Reference proteome</keyword>
<dbReference type="Gene3D" id="3.40.190.10">
    <property type="entry name" value="Periplasmic binding protein-like II"/>
    <property type="match status" value="1"/>
</dbReference>
<proteinExistence type="predicted"/>
<evidence type="ECO:0008006" key="3">
    <source>
        <dbReference type="Google" id="ProtNLM"/>
    </source>
</evidence>
<dbReference type="RefSeq" id="WP_108785794.1">
    <property type="nucleotide sequence ID" value="NZ_ONZG01000002.1"/>
</dbReference>
<dbReference type="Pfam" id="PF12974">
    <property type="entry name" value="Phosphonate-bd"/>
    <property type="match status" value="1"/>
</dbReference>
<dbReference type="Proteomes" id="UP000244898">
    <property type="component" value="Unassembled WGS sequence"/>
</dbReference>
<gene>
    <name evidence="1" type="ORF">TRM7615_01012</name>
</gene>
<dbReference type="PANTHER" id="PTHR35841">
    <property type="entry name" value="PHOSPHONATES-BINDING PERIPLASMIC PROTEIN"/>
    <property type="match status" value="1"/>
</dbReference>
<reference evidence="2" key="1">
    <citation type="submission" date="2018-03" db="EMBL/GenBank/DDBJ databases">
        <authorList>
            <person name="Rodrigo-Torres L."/>
            <person name="Arahal R. D."/>
            <person name="Lucena T."/>
        </authorList>
    </citation>
    <scope>NUCLEOTIDE SEQUENCE [LARGE SCALE GENOMIC DNA]</scope>
    <source>
        <strain evidence="2">CECT 7615</strain>
    </source>
</reference>
<protein>
    <recommendedName>
        <fullName evidence="3">ABC transporter, phosphonate, periplasmic substrate-binding protein</fullName>
    </recommendedName>
</protein>